<dbReference type="InterPro" id="IPR001791">
    <property type="entry name" value="Laminin_G"/>
</dbReference>
<dbReference type="OrthoDB" id="1887033at2759"/>
<dbReference type="SUPFAM" id="SSF51445">
    <property type="entry name" value="(Trans)glycosidases"/>
    <property type="match status" value="1"/>
</dbReference>
<dbReference type="Gene3D" id="2.60.120.200">
    <property type="match status" value="1"/>
</dbReference>
<reference evidence="8 9" key="1">
    <citation type="journal article" date="2013" name="Nat. Genet.">
        <title>The genome of the hydatid tapeworm Echinococcus granulosus.</title>
        <authorList>
            <person name="Zheng H."/>
            <person name="Zhang W."/>
            <person name="Zhang L."/>
            <person name="Zhang Z."/>
            <person name="Li J."/>
            <person name="Lu G."/>
            <person name="Zhu Y."/>
            <person name="Wang Y."/>
            <person name="Huang Y."/>
            <person name="Liu J."/>
            <person name="Kang H."/>
            <person name="Chen J."/>
            <person name="Wang L."/>
            <person name="Chen A."/>
            <person name="Yu S."/>
            <person name="Gao Z."/>
            <person name="Jin L."/>
            <person name="Gu W."/>
            <person name="Wang Z."/>
            <person name="Zhao L."/>
            <person name="Shi B."/>
            <person name="Wen H."/>
            <person name="Lin R."/>
            <person name="Jones M.K."/>
            <person name="Brejova B."/>
            <person name="Vinar T."/>
            <person name="Zhao G."/>
            <person name="McManus D.P."/>
            <person name="Chen Z."/>
            <person name="Zhou Y."/>
            <person name="Wang S."/>
        </authorList>
    </citation>
    <scope>NUCLEOTIDE SEQUENCE [LARGE SCALE GENOMIC DNA]</scope>
</reference>
<dbReference type="InterPro" id="IPR017853">
    <property type="entry name" value="GH"/>
</dbReference>
<dbReference type="SMART" id="SM00282">
    <property type="entry name" value="LamG"/>
    <property type="match status" value="1"/>
</dbReference>
<dbReference type="PANTHER" id="PTHR31308:SF3">
    <property type="entry name" value="ENDOGLYCOCERAMIDASE"/>
    <property type="match status" value="1"/>
</dbReference>
<dbReference type="GO" id="GO:0004553">
    <property type="term" value="F:hydrolase activity, hydrolyzing O-glycosyl compounds"/>
    <property type="evidence" value="ECO:0007669"/>
    <property type="project" value="InterPro"/>
</dbReference>
<dbReference type="GeneID" id="36341551"/>
<comment type="similarity">
    <text evidence="1">Belongs to the glycosyl hydrolase 5 (cellulase A) family.</text>
</comment>
<dbReference type="CDD" id="cd00110">
    <property type="entry name" value="LamG"/>
    <property type="match status" value="1"/>
</dbReference>
<keyword evidence="5" id="KW-0175">Coiled coil</keyword>
<dbReference type="InterPro" id="IPR052066">
    <property type="entry name" value="Glycosphingolipid_Hydrolases"/>
</dbReference>
<comment type="caution">
    <text evidence="4">Lacks conserved residue(s) required for the propagation of feature annotation.</text>
</comment>
<keyword evidence="3" id="KW-0326">Glycosidase</keyword>
<organism evidence="8 9">
    <name type="scientific">Echinococcus granulosus</name>
    <name type="common">Hydatid tapeworm</name>
    <dbReference type="NCBI Taxonomy" id="6210"/>
    <lineage>
        <taxon>Eukaryota</taxon>
        <taxon>Metazoa</taxon>
        <taxon>Spiralia</taxon>
        <taxon>Lophotrochozoa</taxon>
        <taxon>Platyhelminthes</taxon>
        <taxon>Cestoda</taxon>
        <taxon>Eucestoda</taxon>
        <taxon>Cyclophyllidea</taxon>
        <taxon>Taeniidae</taxon>
        <taxon>Echinococcus</taxon>
        <taxon>Echinococcus granulosus group</taxon>
    </lineage>
</organism>
<evidence type="ECO:0000256" key="6">
    <source>
        <dbReference type="SAM" id="MobiDB-lite"/>
    </source>
</evidence>
<evidence type="ECO:0000256" key="3">
    <source>
        <dbReference type="ARBA" id="ARBA00023295"/>
    </source>
</evidence>
<name>W6UMJ6_ECHGR</name>
<accession>W6UMJ6</accession>
<dbReference type="EMBL" id="APAU02000046">
    <property type="protein sequence ID" value="EUB59352.1"/>
    <property type="molecule type" value="Genomic_DNA"/>
</dbReference>
<dbReference type="InterPro" id="IPR041036">
    <property type="entry name" value="GH5_C"/>
</dbReference>
<dbReference type="Pfam" id="PF00054">
    <property type="entry name" value="Laminin_G_1"/>
    <property type="match status" value="1"/>
</dbReference>
<evidence type="ECO:0000256" key="4">
    <source>
        <dbReference type="PROSITE-ProRule" id="PRU00122"/>
    </source>
</evidence>
<evidence type="ECO:0000259" key="7">
    <source>
        <dbReference type="PROSITE" id="PS50025"/>
    </source>
</evidence>
<dbReference type="SUPFAM" id="SSF49899">
    <property type="entry name" value="Concanavalin A-like lectins/glucanases"/>
    <property type="match status" value="1"/>
</dbReference>
<dbReference type="Gene3D" id="2.60.40.1180">
    <property type="entry name" value="Golgi alpha-mannosidase II"/>
    <property type="match status" value="1"/>
</dbReference>
<dbReference type="GO" id="GO:0016042">
    <property type="term" value="P:lipid catabolic process"/>
    <property type="evidence" value="ECO:0007669"/>
    <property type="project" value="UniProtKB-ARBA"/>
</dbReference>
<proteinExistence type="inferred from homology"/>
<evidence type="ECO:0000256" key="5">
    <source>
        <dbReference type="SAM" id="Coils"/>
    </source>
</evidence>
<dbReference type="InterPro" id="IPR018087">
    <property type="entry name" value="Glyco_hydro_5_CS"/>
</dbReference>
<dbReference type="PANTHER" id="PTHR31308">
    <property type="match status" value="1"/>
</dbReference>
<keyword evidence="2" id="KW-0378">Hydrolase</keyword>
<gene>
    <name evidence="8" type="ORF">EGR_05836</name>
</gene>
<dbReference type="Proteomes" id="UP000019149">
    <property type="component" value="Unassembled WGS sequence"/>
</dbReference>
<evidence type="ECO:0000256" key="1">
    <source>
        <dbReference type="ARBA" id="ARBA00005641"/>
    </source>
</evidence>
<dbReference type="InterPro" id="IPR013320">
    <property type="entry name" value="ConA-like_dom_sf"/>
</dbReference>
<dbReference type="InterPro" id="IPR013780">
    <property type="entry name" value="Glyco_hydro_b"/>
</dbReference>
<protein>
    <submittedName>
        <fullName evidence="8">Endoglycoceramidase</fullName>
    </submittedName>
</protein>
<sequence length="1789" mass="200873">MSEKRHDPVVVYTVIKDRIPVIPEFLGNSYLSVRGFRATSWTETLLEMTFLPKKTTGLIIYSGFSFDKRGDFICVALVNGKIIVSLDLGHGPSFKKSAQNLTLNSWHTLRVKRRGRSFDIYLSGQHTSSGPEIFTQGSFVQLTIMDELYVGGIPNPDRISAYLPEYQELVSYKSVRGFSGCVQSVSDIPPSQIVTCFGRRHINTMARTGTLWLILIVFFISKTNAGLPEVHLNNEAAFADPQGRLLLFHGFNSVYKQPPYFNAKDVSDTRLNFFQQWGFNVVRLGVLWHPTFPLGPGDLNDTYLKAIEWQVDRFANAGIYVILDMHQDSLSTMFGSYDAVPLWLLKSFPKPPGIFKYPWPRKKLPSGDWEGYTTYACQMAFQHIYNNQTNAWEHWGNFWVQVANRFKNRSNVLGYELMNEPFAGNIYTNPLRAIPGYAGKHNLAPVYDYLVRRIRSVDKQKFIFFEGVTWSVLATSKHDGLAGPGFERVPGGSADPQEFQKSVFSYHYYCPLIELANGSLNFSPYTRLICDDIIMPRMFSSVKGIARGLKSGRFLTEFGICAPDGNPDSINTIECNAVMNAADAQLQSWTYWDARFFDEKGNPVIDLVKSFARVYPMMTAGEPISLVFDVKTGSAFYAFSSTRLTMDLARKKEPIASIFIPIEIHYQNGYKFEVNPISIWYNVSLHNSNLFYLYAPSSGLTEGVIIEATVLNAPRSTQIISRSIEDSAQSSALCANLGDVDVKKTMSRNSLQKICLAVAYLRRGPIKNSGHQSSSNGLSPNPLDVSTPIIKAESPSIQSAKRFAVEVHPSDHDHKQLDSIHSGRPIVHPYARPKTLTIRAYSANDASPKPSSWSFDYTSPNAEGCGSEISKLSIPMTDTSADLQTGNVIGTLKCLQSIPDGTCSLRNRCALGSTSKAQPRRQPLSKFTTSPSLDSATTTTMSCTLLHRPSPTKAFPFLPDGTAYLLSDEQHRAVDQSLRSTKLLLHSLKRLLIENAGHPHSFAEQVENRTLIHSPVHGNCIHTSPALDTFEVESPSSKNTFGLSLPFAAAKKPTNLDDAMLEIRRLKEENSRLQEELAKTERMVSVTIGKKLSSNGLLYSMSSMGHLRALHVSLRLKCSVSRLKPFRKPLQSGGGITLNDVADVRIRSVDMTQSEIDFLTKDYGHPDEWQLIYRLRAMPIAQAFSRLKLLLTFSLAVGTSMSMVGHLVDLVDVELCRFLFAASLFSLCTLCVFSFYSTKVIGVISQNKSTGLLRLGLLNFWGIRRNVIIHPEQLLPAADLSDSDKKRTVCVGLTGDILNPKYPKIRSLYISSLTGQIGDCTLFEKYIGRMRWKFCDLESKQTAGRLGDSMGFCGSGNRLPAAHEICFQEVVPQCPMGEVAPNFPCPGPQRHKLNHYDQYETTYWSLNNPLCRVGAFSDLRFSKHVGSPNLSLNILDKTLLNLSYENTDAIIQLGNIIDTRYVSTEAEVEDLIAHLAHVFNKTYKKVCHVIGDLDSAVREQYTNSFMRDLALSHERSQNHLRFCGDMYYSVMIGPQWRLVVLDGYEQLAVEPRNTTDPPTPYNSEATGNGFLMHFNIRDPVNKKCTMHISEATKPIGWSRELMTIGEFLTAEERGQVPRVRLIMSQRQLKWLDETIQEALHCNENVVVACHAPLHPLLVQDRSALVANWREILKILMHCGVVRCCLMGQPLSMNDEKKECVPTYHQDHGILYYTLPSVMDIAERSRQASAHLLLDLGRDFVRIRGEQIGLLPEHQQYGVVHSFRPRTKISFKDRDYSFNGAINRHRLDKS</sequence>
<dbReference type="GO" id="GO:1901136">
    <property type="term" value="P:carbohydrate derivative catabolic process"/>
    <property type="evidence" value="ECO:0007669"/>
    <property type="project" value="UniProtKB-ARBA"/>
</dbReference>
<dbReference type="Gene3D" id="3.20.20.80">
    <property type="entry name" value="Glycosidases"/>
    <property type="match status" value="1"/>
</dbReference>
<dbReference type="RefSeq" id="XP_024350548.1">
    <property type="nucleotide sequence ID" value="XM_024495085.1"/>
</dbReference>
<keyword evidence="9" id="KW-1185">Reference proteome</keyword>
<dbReference type="Pfam" id="PF18564">
    <property type="entry name" value="Glyco_hydro_5_C"/>
    <property type="match status" value="1"/>
</dbReference>
<dbReference type="GO" id="GO:0000272">
    <property type="term" value="P:polysaccharide catabolic process"/>
    <property type="evidence" value="ECO:0007669"/>
    <property type="project" value="InterPro"/>
</dbReference>
<feature type="coiled-coil region" evidence="5">
    <location>
        <begin position="1056"/>
        <end position="1083"/>
    </location>
</feature>
<feature type="region of interest" description="Disordered" evidence="6">
    <location>
        <begin position="914"/>
        <end position="933"/>
    </location>
</feature>
<evidence type="ECO:0000313" key="8">
    <source>
        <dbReference type="EMBL" id="EUB59352.1"/>
    </source>
</evidence>
<evidence type="ECO:0000256" key="2">
    <source>
        <dbReference type="ARBA" id="ARBA00022801"/>
    </source>
</evidence>
<dbReference type="PROSITE" id="PS50025">
    <property type="entry name" value="LAM_G_DOMAIN"/>
    <property type="match status" value="1"/>
</dbReference>
<dbReference type="PROSITE" id="PS00659">
    <property type="entry name" value="GLYCOSYL_HYDROL_F5"/>
    <property type="match status" value="1"/>
</dbReference>
<dbReference type="Gene3D" id="3.60.21.10">
    <property type="match status" value="1"/>
</dbReference>
<dbReference type="CTD" id="36341551"/>
<dbReference type="Pfam" id="PF00150">
    <property type="entry name" value="Cellulase"/>
    <property type="match status" value="1"/>
</dbReference>
<comment type="caution">
    <text evidence="8">The sequence shown here is derived from an EMBL/GenBank/DDBJ whole genome shotgun (WGS) entry which is preliminary data.</text>
</comment>
<evidence type="ECO:0000313" key="9">
    <source>
        <dbReference type="Proteomes" id="UP000019149"/>
    </source>
</evidence>
<feature type="domain" description="Laminin G" evidence="7">
    <location>
        <begin position="20"/>
        <end position="210"/>
    </location>
</feature>
<dbReference type="KEGG" id="egl:EGR_05836"/>
<dbReference type="InterPro" id="IPR001547">
    <property type="entry name" value="Glyco_hydro_5"/>
</dbReference>
<dbReference type="SUPFAM" id="SSF56300">
    <property type="entry name" value="Metallo-dependent phosphatases"/>
    <property type="match status" value="1"/>
</dbReference>
<dbReference type="STRING" id="6210.W6UMJ6"/>
<dbReference type="InterPro" id="IPR029052">
    <property type="entry name" value="Metallo-depent_PP-like"/>
</dbReference>